<feature type="transmembrane region" description="Helical" evidence="7">
    <location>
        <begin position="44"/>
        <end position="65"/>
    </location>
</feature>
<dbReference type="EMBL" id="CAJJDN010000031">
    <property type="protein sequence ID" value="CAD8074188.1"/>
    <property type="molecule type" value="Genomic_DNA"/>
</dbReference>
<evidence type="ECO:0000256" key="5">
    <source>
        <dbReference type="ARBA" id="ARBA00022989"/>
    </source>
</evidence>
<comment type="similarity">
    <text evidence="2">Belongs to the major facilitator superfamily.</text>
</comment>
<keyword evidence="4 7" id="KW-0812">Transmembrane</keyword>
<dbReference type="Pfam" id="PF07690">
    <property type="entry name" value="MFS_1"/>
    <property type="match status" value="1"/>
</dbReference>
<evidence type="ECO:0000256" key="2">
    <source>
        <dbReference type="ARBA" id="ARBA00008335"/>
    </source>
</evidence>
<protein>
    <recommendedName>
        <fullName evidence="10">Major facilitator superfamily protein</fullName>
    </recommendedName>
</protein>
<feature type="transmembrane region" description="Helical" evidence="7">
    <location>
        <begin position="399"/>
        <end position="417"/>
    </location>
</feature>
<evidence type="ECO:0008006" key="10">
    <source>
        <dbReference type="Google" id="ProtNLM"/>
    </source>
</evidence>
<dbReference type="GO" id="GO:0012505">
    <property type="term" value="C:endomembrane system"/>
    <property type="evidence" value="ECO:0007669"/>
    <property type="project" value="UniProtKB-SubCell"/>
</dbReference>
<dbReference type="PANTHER" id="PTHR23512:SF3">
    <property type="entry name" value="MAJOR FACILITATOR SUPERFAMILY DOMAIN-CONTAINING PROTEIN 1"/>
    <property type="match status" value="1"/>
</dbReference>
<reference evidence="8" key="1">
    <citation type="submission" date="2021-01" db="EMBL/GenBank/DDBJ databases">
        <authorList>
            <consortium name="Genoscope - CEA"/>
            <person name="William W."/>
        </authorList>
    </citation>
    <scope>NUCLEOTIDE SEQUENCE</scope>
</reference>
<dbReference type="AlphaFoldDB" id="A0A8S1M048"/>
<dbReference type="Proteomes" id="UP000692954">
    <property type="component" value="Unassembled WGS sequence"/>
</dbReference>
<feature type="transmembrane region" description="Helical" evidence="7">
    <location>
        <begin position="277"/>
        <end position="308"/>
    </location>
</feature>
<evidence type="ECO:0000313" key="9">
    <source>
        <dbReference type="Proteomes" id="UP000692954"/>
    </source>
</evidence>
<feature type="transmembrane region" description="Helical" evidence="7">
    <location>
        <begin position="205"/>
        <end position="229"/>
    </location>
</feature>
<name>A0A8S1M048_9CILI</name>
<evidence type="ECO:0000256" key="4">
    <source>
        <dbReference type="ARBA" id="ARBA00022692"/>
    </source>
</evidence>
<dbReference type="InterPro" id="IPR052187">
    <property type="entry name" value="MFSD1"/>
</dbReference>
<keyword evidence="5 7" id="KW-1133">Transmembrane helix</keyword>
<dbReference type="PANTHER" id="PTHR23512">
    <property type="entry name" value="MAJOR FACILITATOR SUPERFAMILY DOMAIN-CONTAINING PROTEIN 1"/>
    <property type="match status" value="1"/>
</dbReference>
<sequence length="493" mass="56766">MNASHTEFIESYVDQSNNFSKIKQIDKTVQNNGIHTKQQSMLRYLVLFLSIWIIIPSFYCFDQPVAIYKTLKQLFQEDSTINFDLYFASLYIIYAFGNAFLPLLTGGMRDCRGDRIVMTYIVAIMILGQLTFTIGVYFKSFLLMILGRLLLGWGIESLLPLWSSFLAPFFKNSISIVLSILQLFSQIGLVLSIYLTPIIQKEYNLIISLISGIVFILIGYILLCLGFLIDKKLENENYLSSYRQLQPSSDIILTEDTKIINKFYFFKFKDIKIFPQMFWLLLAFNSAFYCSIVTLVNVSMYIMASVLFDINNQIEELDIALFWMLGCLSLFIIGPLVQYFTYRRYLIIVSVIIIIIGHIQYLTSPHIGLTILAIGYCLSFVCTWSAIIYIIKLKSFGKAFGLTVGFQNLIFVFMPFILDIVNRNIMGTFKVLISFSLFALILAIQILVEDIRCFNILDNKLAPMQFPKINNASNEENNNNDIDLFAEYLEKPQ</sequence>
<feature type="transmembrane region" description="Helical" evidence="7">
    <location>
        <begin position="116"/>
        <end position="138"/>
    </location>
</feature>
<dbReference type="OrthoDB" id="294877at2759"/>
<evidence type="ECO:0000256" key="7">
    <source>
        <dbReference type="SAM" id="Phobius"/>
    </source>
</evidence>
<accession>A0A8S1M048</accession>
<keyword evidence="9" id="KW-1185">Reference proteome</keyword>
<feature type="transmembrane region" description="Helical" evidence="7">
    <location>
        <begin position="367"/>
        <end position="387"/>
    </location>
</feature>
<comment type="subcellular location">
    <subcellularLocation>
        <location evidence="1">Endomembrane system</location>
        <topology evidence="1">Multi-pass membrane protein</topology>
    </subcellularLocation>
</comment>
<keyword evidence="6 7" id="KW-0472">Membrane</keyword>
<feature type="transmembrane region" description="Helical" evidence="7">
    <location>
        <begin position="344"/>
        <end position="361"/>
    </location>
</feature>
<organism evidence="8 9">
    <name type="scientific">Paramecium sonneborni</name>
    <dbReference type="NCBI Taxonomy" id="65129"/>
    <lineage>
        <taxon>Eukaryota</taxon>
        <taxon>Sar</taxon>
        <taxon>Alveolata</taxon>
        <taxon>Ciliophora</taxon>
        <taxon>Intramacronucleata</taxon>
        <taxon>Oligohymenophorea</taxon>
        <taxon>Peniculida</taxon>
        <taxon>Parameciidae</taxon>
        <taxon>Paramecium</taxon>
    </lineage>
</organism>
<feature type="transmembrane region" description="Helical" evidence="7">
    <location>
        <begin position="85"/>
        <end position="104"/>
    </location>
</feature>
<evidence type="ECO:0000256" key="3">
    <source>
        <dbReference type="ARBA" id="ARBA00022448"/>
    </source>
</evidence>
<feature type="transmembrane region" description="Helical" evidence="7">
    <location>
        <begin position="177"/>
        <end position="199"/>
    </location>
</feature>
<feature type="transmembrane region" description="Helical" evidence="7">
    <location>
        <begin position="429"/>
        <end position="448"/>
    </location>
</feature>
<evidence type="ECO:0000256" key="6">
    <source>
        <dbReference type="ARBA" id="ARBA00023136"/>
    </source>
</evidence>
<gene>
    <name evidence="8" type="ORF">PSON_ATCC_30995.1.T0310360</name>
</gene>
<keyword evidence="3" id="KW-0813">Transport</keyword>
<feature type="transmembrane region" description="Helical" evidence="7">
    <location>
        <begin position="320"/>
        <end position="337"/>
    </location>
</feature>
<proteinExistence type="inferred from homology"/>
<dbReference type="GO" id="GO:0022857">
    <property type="term" value="F:transmembrane transporter activity"/>
    <property type="evidence" value="ECO:0007669"/>
    <property type="project" value="InterPro"/>
</dbReference>
<comment type="caution">
    <text evidence="8">The sequence shown here is derived from an EMBL/GenBank/DDBJ whole genome shotgun (WGS) entry which is preliminary data.</text>
</comment>
<evidence type="ECO:0000313" key="8">
    <source>
        <dbReference type="EMBL" id="CAD8074188.1"/>
    </source>
</evidence>
<evidence type="ECO:0000256" key="1">
    <source>
        <dbReference type="ARBA" id="ARBA00004127"/>
    </source>
</evidence>
<dbReference type="InterPro" id="IPR011701">
    <property type="entry name" value="MFS"/>
</dbReference>